<feature type="binding site" evidence="11">
    <location>
        <position position="267"/>
    </location>
    <ligand>
        <name>L-glutamine</name>
        <dbReference type="ChEBI" id="CHEBI:58359"/>
    </ligand>
</feature>
<dbReference type="UniPathway" id="UPA00068">
    <property type="reaction ID" value="UER00171"/>
</dbReference>
<dbReference type="PANTHER" id="PTHR43418:SF7">
    <property type="entry name" value="CARBAMOYL-PHOSPHATE SYNTHASE SMALL CHAIN"/>
    <property type="match status" value="1"/>
</dbReference>
<dbReference type="GO" id="GO:0006526">
    <property type="term" value="P:L-arginine biosynthetic process"/>
    <property type="evidence" value="ECO:0007669"/>
    <property type="project" value="UniProtKB-UniRule"/>
</dbReference>
<evidence type="ECO:0000256" key="10">
    <source>
        <dbReference type="ARBA" id="ARBA00049285"/>
    </source>
</evidence>
<dbReference type="GO" id="GO:0004359">
    <property type="term" value="F:glutaminase activity"/>
    <property type="evidence" value="ECO:0007669"/>
    <property type="project" value="RHEA"/>
</dbReference>
<comment type="pathway">
    <text evidence="1 11">Pyrimidine metabolism; UMP biosynthesis via de novo pathway; (S)-dihydroorotate from bicarbonate: step 1/3.</text>
</comment>
<dbReference type="KEGG" id="ddf:DEFDS_1021"/>
<dbReference type="NCBIfam" id="TIGR01368">
    <property type="entry name" value="CPSaseIIsmall"/>
    <property type="match status" value="1"/>
</dbReference>
<dbReference type="HAMAP" id="MF_01209">
    <property type="entry name" value="CPSase_S_chain"/>
    <property type="match status" value="1"/>
</dbReference>
<comment type="subunit">
    <text evidence="11">Composed of two chains; the small (or glutamine) chain promotes the hydrolysis of glutamine to ammonia, which is used by the large (or ammonia) chain to synthesize carbamoyl phosphate. Tetramer of heterodimers (alpha,beta)4.</text>
</comment>
<dbReference type="GO" id="GO:0006541">
    <property type="term" value="P:glutamine metabolic process"/>
    <property type="evidence" value="ECO:0007669"/>
    <property type="project" value="InterPro"/>
</dbReference>
<feature type="binding site" evidence="11">
    <location>
        <position position="264"/>
    </location>
    <ligand>
        <name>L-glutamine</name>
        <dbReference type="ChEBI" id="CHEBI:58359"/>
    </ligand>
</feature>
<evidence type="ECO:0000256" key="11">
    <source>
        <dbReference type="HAMAP-Rule" id="MF_01209"/>
    </source>
</evidence>
<dbReference type="GO" id="GO:0006207">
    <property type="term" value="P:'de novo' pyrimidine nucleobase biosynthetic process"/>
    <property type="evidence" value="ECO:0007669"/>
    <property type="project" value="InterPro"/>
</dbReference>
<dbReference type="InterPro" id="IPR017926">
    <property type="entry name" value="GATASE"/>
</dbReference>
<dbReference type="OrthoDB" id="9804328at2"/>
<dbReference type="InterPro" id="IPR036480">
    <property type="entry name" value="CarbP_synth_ssu_N_sf"/>
</dbReference>
<evidence type="ECO:0000313" key="14">
    <source>
        <dbReference type="Proteomes" id="UP000001520"/>
    </source>
</evidence>
<keyword evidence="8 11" id="KW-0665">Pyrimidine biosynthesis</keyword>
<keyword evidence="5 11" id="KW-0547">Nucleotide-binding</keyword>
<dbReference type="InterPro" id="IPR029062">
    <property type="entry name" value="Class_I_gatase-like"/>
</dbReference>
<evidence type="ECO:0000256" key="2">
    <source>
        <dbReference type="ARBA" id="ARBA00005077"/>
    </source>
</evidence>
<dbReference type="InterPro" id="IPR006274">
    <property type="entry name" value="CarbamoylP_synth_ssu"/>
</dbReference>
<keyword evidence="6 11" id="KW-0067">ATP-binding</keyword>
<name>D3PD18_DEFDS</name>
<dbReference type="AlphaFoldDB" id="D3PD18"/>
<feature type="binding site" evidence="11">
    <location>
        <position position="46"/>
    </location>
    <ligand>
        <name>L-glutamine</name>
        <dbReference type="ChEBI" id="CHEBI:58359"/>
    </ligand>
</feature>
<comment type="caution">
    <text evidence="11">Lacks conserved residue(s) required for the propagation of feature annotation.</text>
</comment>
<dbReference type="PRINTS" id="PR00099">
    <property type="entry name" value="CPSGATASE"/>
</dbReference>
<organism evidence="13 14">
    <name type="scientific">Deferribacter desulfuricans (strain DSM 14783 / JCM 11476 / NBRC 101012 / SSM1)</name>
    <dbReference type="NCBI Taxonomy" id="639282"/>
    <lineage>
        <taxon>Bacteria</taxon>
        <taxon>Pseudomonadati</taxon>
        <taxon>Deferribacterota</taxon>
        <taxon>Deferribacteres</taxon>
        <taxon>Deferribacterales</taxon>
        <taxon>Deferribacteraceae</taxon>
        <taxon>Deferribacter</taxon>
    </lineage>
</organism>
<dbReference type="SUPFAM" id="SSF52021">
    <property type="entry name" value="Carbamoyl phosphate synthetase, small subunit N-terminal domain"/>
    <property type="match status" value="1"/>
</dbReference>
<comment type="catalytic activity">
    <reaction evidence="10 11">
        <text>L-glutamine + H2O = L-glutamate + NH4(+)</text>
        <dbReference type="Rhea" id="RHEA:15889"/>
        <dbReference type="ChEBI" id="CHEBI:15377"/>
        <dbReference type="ChEBI" id="CHEBI:28938"/>
        <dbReference type="ChEBI" id="CHEBI:29985"/>
        <dbReference type="ChEBI" id="CHEBI:58359"/>
    </reaction>
</comment>
<dbReference type="UniPathway" id="UPA00070">
    <property type="reaction ID" value="UER00115"/>
</dbReference>
<evidence type="ECO:0000256" key="7">
    <source>
        <dbReference type="ARBA" id="ARBA00022962"/>
    </source>
</evidence>
<dbReference type="CDD" id="cd01744">
    <property type="entry name" value="GATase1_CPSase"/>
    <property type="match status" value="1"/>
</dbReference>
<dbReference type="NCBIfam" id="NF009475">
    <property type="entry name" value="PRK12838.1"/>
    <property type="match status" value="1"/>
</dbReference>
<evidence type="ECO:0000256" key="4">
    <source>
        <dbReference type="ARBA" id="ARBA00022598"/>
    </source>
</evidence>
<feature type="region of interest" description="CPSase" evidence="11">
    <location>
        <begin position="1"/>
        <end position="179"/>
    </location>
</feature>
<keyword evidence="7 11" id="KW-0315">Glutamine amidotransferase</keyword>
<dbReference type="Proteomes" id="UP000001520">
    <property type="component" value="Chromosome"/>
</dbReference>
<dbReference type="EMBL" id="AP011529">
    <property type="protein sequence ID" value="BAI80491.1"/>
    <property type="molecule type" value="Genomic_DNA"/>
</dbReference>
<accession>D3PD18</accession>
<proteinExistence type="inferred from homology"/>
<keyword evidence="11" id="KW-0055">Arginine biosynthesis</keyword>
<feature type="binding site" evidence="11">
    <location>
        <position position="238"/>
    </location>
    <ligand>
        <name>L-glutamine</name>
        <dbReference type="ChEBI" id="CHEBI:58359"/>
    </ligand>
</feature>
<comment type="function">
    <text evidence="11">Small subunit of the glutamine-dependent carbamoyl phosphate synthetase (CPSase). CPSase catalyzes the formation of carbamoyl phosphate from the ammonia moiety of glutamine, carbonate, and phosphate donated by ATP, constituting the first step of 2 biosynthetic pathways, one leading to arginine and/or urea and the other to pyrimidine nucleotides. The small subunit (glutamine amidotransferase) binds and cleaves glutamine to supply the large subunit with the substrate ammonia.</text>
</comment>
<sequence length="372" mass="41643">MKAAYLVLEDGTVFKGASFGANGEVEGEVVFNTSMTGYQEILTDPSYYGQMVCMTYPLIGNYGVNEEDFESNRPYVTAFIVKEYSKTYSNYRATTSLSNFLKKYNIIGIEGIDTRKLVRHIRERGSMNAIISTETGDIDYLKEKAKNIPSIVGKDLVQYVSTKKPYEWTQGSWILGKGYYTPESFDLHIVAIDFGIKRNILRYFVDNGCKVTVVPANTKFEDIEKLNPDGIFLSNGPGDPEPISYGIDIAKKAVEKYPVFGICLGNQILSIALGGKTYKLKFGHHGGNQPVMDLDTKKVEITAQNHCFAVDIDSLSDIVEVTHINLNDKTVEGVRHKTKPVFAVQYHPENSPGPHDAIYLFKRFVDLIKSCK</sequence>
<dbReference type="GO" id="GO:0044205">
    <property type="term" value="P:'de novo' UMP biosynthetic process"/>
    <property type="evidence" value="ECO:0007669"/>
    <property type="project" value="UniProtKB-UniRule"/>
</dbReference>
<dbReference type="GO" id="GO:0004088">
    <property type="term" value="F:carbamoyl-phosphate synthase (glutamine-hydrolyzing) activity"/>
    <property type="evidence" value="ECO:0007669"/>
    <property type="project" value="UniProtKB-UniRule"/>
</dbReference>
<evidence type="ECO:0000256" key="5">
    <source>
        <dbReference type="ARBA" id="ARBA00022741"/>
    </source>
</evidence>
<dbReference type="InterPro" id="IPR002474">
    <property type="entry name" value="CarbamoylP_synth_ssu_N"/>
</dbReference>
<feature type="active site" description="Nucleophile" evidence="11">
    <location>
        <position position="263"/>
    </location>
</feature>
<dbReference type="Pfam" id="PF00988">
    <property type="entry name" value="CPSase_sm_chain"/>
    <property type="match status" value="1"/>
</dbReference>
<feature type="binding site" evidence="11">
    <location>
        <position position="305"/>
    </location>
    <ligand>
        <name>L-glutamine</name>
        <dbReference type="ChEBI" id="CHEBI:58359"/>
    </ligand>
</feature>
<keyword evidence="4 11" id="KW-0436">Ligase</keyword>
<protein>
    <recommendedName>
        <fullName evidence="11">Carbamoyl phosphate synthase small chain</fullName>
        <ecNumber evidence="11">6.3.5.5</ecNumber>
    </recommendedName>
    <alternativeName>
        <fullName evidence="11">Carbamoyl phosphate synthetase glutamine chain</fullName>
    </alternativeName>
</protein>
<dbReference type="PROSITE" id="PS51273">
    <property type="entry name" value="GATASE_TYPE_1"/>
    <property type="match status" value="1"/>
</dbReference>
<dbReference type="HOGENOM" id="CLU_035901_2_1_0"/>
<dbReference type="SMART" id="SM01097">
    <property type="entry name" value="CPSase_sm_chain"/>
    <property type="match status" value="1"/>
</dbReference>
<dbReference type="PRINTS" id="PR00096">
    <property type="entry name" value="GATASE"/>
</dbReference>
<feature type="active site" evidence="11">
    <location>
        <position position="347"/>
    </location>
</feature>
<comment type="similarity">
    <text evidence="3 11">Belongs to the CarA family.</text>
</comment>
<feature type="binding site" evidence="11">
    <location>
        <position position="236"/>
    </location>
    <ligand>
        <name>L-glutamine</name>
        <dbReference type="ChEBI" id="CHEBI:58359"/>
    </ligand>
</feature>
<evidence type="ECO:0000313" key="13">
    <source>
        <dbReference type="EMBL" id="BAI80491.1"/>
    </source>
</evidence>
<dbReference type="RefSeq" id="WP_013007738.1">
    <property type="nucleotide sequence ID" value="NC_013939.1"/>
</dbReference>
<dbReference type="GO" id="GO:0005524">
    <property type="term" value="F:ATP binding"/>
    <property type="evidence" value="ECO:0007669"/>
    <property type="project" value="UniProtKB-UniRule"/>
</dbReference>
<comment type="pathway">
    <text evidence="2 11">Amino-acid biosynthesis; L-arginine biosynthesis; carbamoyl phosphate from bicarbonate: step 1/1.</text>
</comment>
<keyword evidence="11" id="KW-0028">Amino-acid biosynthesis</keyword>
<dbReference type="Pfam" id="PF00117">
    <property type="entry name" value="GATase"/>
    <property type="match status" value="1"/>
</dbReference>
<feature type="binding site" evidence="11">
    <location>
        <position position="308"/>
    </location>
    <ligand>
        <name>L-glutamine</name>
        <dbReference type="ChEBI" id="CHEBI:58359"/>
    </ligand>
</feature>
<reference evidence="13 14" key="1">
    <citation type="journal article" date="2010" name="DNA Res.">
        <title>Bacterial lifestyle in a deep-sea hydrothermal vent chimney revealed by the genome sequence of the thermophilic bacterium Deferribacter desulfuricans SSM1.</title>
        <authorList>
            <person name="Takaki Y."/>
            <person name="Shimamura S."/>
            <person name="Nakagawa S."/>
            <person name="Fukuhara Y."/>
            <person name="Horikawa H."/>
            <person name="Ankai A."/>
            <person name="Harada T."/>
            <person name="Hosoyama A."/>
            <person name="Oguchi A."/>
            <person name="Fukui S."/>
            <person name="Fujita N."/>
            <person name="Takami H."/>
            <person name="Takai K."/>
        </authorList>
    </citation>
    <scope>NUCLEOTIDE SEQUENCE [LARGE SCALE GENOMIC DNA]</scope>
    <source>
        <strain evidence="14">DSM 14783 / JCM 11476 / NBRC 101012 / SSM1</strain>
    </source>
</reference>
<evidence type="ECO:0000259" key="12">
    <source>
        <dbReference type="SMART" id="SM01097"/>
    </source>
</evidence>
<evidence type="ECO:0000256" key="3">
    <source>
        <dbReference type="ARBA" id="ARBA00007800"/>
    </source>
</evidence>
<dbReference type="PRINTS" id="PR00097">
    <property type="entry name" value="ANTSNTHASEII"/>
</dbReference>
<dbReference type="eggNOG" id="COG0505">
    <property type="taxonomic scope" value="Bacteria"/>
</dbReference>
<comment type="catalytic activity">
    <reaction evidence="9 11">
        <text>hydrogencarbonate + L-glutamine + 2 ATP + H2O = carbamoyl phosphate + L-glutamate + 2 ADP + phosphate + 2 H(+)</text>
        <dbReference type="Rhea" id="RHEA:18633"/>
        <dbReference type="ChEBI" id="CHEBI:15377"/>
        <dbReference type="ChEBI" id="CHEBI:15378"/>
        <dbReference type="ChEBI" id="CHEBI:17544"/>
        <dbReference type="ChEBI" id="CHEBI:29985"/>
        <dbReference type="ChEBI" id="CHEBI:30616"/>
        <dbReference type="ChEBI" id="CHEBI:43474"/>
        <dbReference type="ChEBI" id="CHEBI:58228"/>
        <dbReference type="ChEBI" id="CHEBI:58359"/>
        <dbReference type="ChEBI" id="CHEBI:456216"/>
        <dbReference type="EC" id="6.3.5.5"/>
    </reaction>
</comment>
<dbReference type="PANTHER" id="PTHR43418">
    <property type="entry name" value="MULTIFUNCTIONAL TRYPTOPHAN BIOSYNTHESIS PROTEIN-RELATED"/>
    <property type="match status" value="1"/>
</dbReference>
<dbReference type="EC" id="6.3.5.5" evidence="11"/>
<gene>
    <name evidence="11 13" type="primary">carA</name>
    <name evidence="13" type="ordered locus">DEFDS_1021</name>
</gene>
<evidence type="ECO:0000256" key="1">
    <source>
        <dbReference type="ARBA" id="ARBA00004812"/>
    </source>
</evidence>
<dbReference type="Gene3D" id="3.50.30.20">
    <property type="entry name" value="Carbamoyl-phosphate synthase small subunit, N-terminal domain"/>
    <property type="match status" value="1"/>
</dbReference>
<feature type="domain" description="Carbamoyl-phosphate synthase small subunit N-terminal" evidence="12">
    <location>
        <begin position="2"/>
        <end position="132"/>
    </location>
</feature>
<dbReference type="FunFam" id="3.50.30.20:FF:000001">
    <property type="entry name" value="Carbamoyl-phosphate synthase small chain"/>
    <property type="match status" value="1"/>
</dbReference>
<evidence type="ECO:0000256" key="8">
    <source>
        <dbReference type="ARBA" id="ARBA00022975"/>
    </source>
</evidence>
<dbReference type="InterPro" id="IPR050472">
    <property type="entry name" value="Anth_synth/Amidotransfase"/>
</dbReference>
<dbReference type="InterPro" id="IPR035686">
    <property type="entry name" value="CPSase_GATase1"/>
</dbReference>
<evidence type="ECO:0000256" key="6">
    <source>
        <dbReference type="ARBA" id="ARBA00022840"/>
    </source>
</evidence>
<dbReference type="STRING" id="639282.DEFDS_1021"/>
<dbReference type="Gene3D" id="3.40.50.880">
    <property type="match status" value="1"/>
</dbReference>
<dbReference type="SUPFAM" id="SSF52317">
    <property type="entry name" value="Class I glutamine amidotransferase-like"/>
    <property type="match status" value="1"/>
</dbReference>
<evidence type="ECO:0000256" key="9">
    <source>
        <dbReference type="ARBA" id="ARBA00048816"/>
    </source>
</evidence>
<feature type="active site" evidence="11">
    <location>
        <position position="349"/>
    </location>
</feature>
<keyword evidence="14" id="KW-1185">Reference proteome</keyword>